<name>A0A7J8C8Q0_MOLMO</name>
<dbReference type="AlphaFoldDB" id="A0A7J8C8Q0"/>
<dbReference type="Proteomes" id="UP000550707">
    <property type="component" value="Unassembled WGS sequence"/>
</dbReference>
<gene>
    <name evidence="2" type="ORF">HJG59_009881</name>
</gene>
<feature type="region of interest" description="Disordered" evidence="1">
    <location>
        <begin position="96"/>
        <end position="124"/>
    </location>
</feature>
<dbReference type="EMBL" id="JACASF010000021">
    <property type="protein sequence ID" value="KAF6407200.1"/>
    <property type="molecule type" value="Genomic_DNA"/>
</dbReference>
<dbReference type="InParanoid" id="A0A7J8C8Q0"/>
<accession>A0A7J8C8Q0</accession>
<protein>
    <submittedName>
        <fullName evidence="2">Uncharacterized protein</fullName>
    </submittedName>
</protein>
<evidence type="ECO:0000313" key="3">
    <source>
        <dbReference type="Proteomes" id="UP000550707"/>
    </source>
</evidence>
<sequence length="124" mass="13385">MALTEEGARSNERASIKVHLPLTLPGYLVTAALLSHPLKFWRARDSALSLTPQANRSAGPVALPSDQIWLLFTLCHRCLLSGLLAPVLTTCTVFSTQHPEGSCENPSQTTSQPCSEPSMVLDSE</sequence>
<keyword evidence="3" id="KW-1185">Reference proteome</keyword>
<reference evidence="2 3" key="1">
    <citation type="journal article" date="2020" name="Nature">
        <title>Six reference-quality genomes reveal evolution of bat adaptations.</title>
        <authorList>
            <person name="Jebb D."/>
            <person name="Huang Z."/>
            <person name="Pippel M."/>
            <person name="Hughes G.M."/>
            <person name="Lavrichenko K."/>
            <person name="Devanna P."/>
            <person name="Winkler S."/>
            <person name="Jermiin L.S."/>
            <person name="Skirmuntt E.C."/>
            <person name="Katzourakis A."/>
            <person name="Burkitt-Gray L."/>
            <person name="Ray D.A."/>
            <person name="Sullivan K.A.M."/>
            <person name="Roscito J.G."/>
            <person name="Kirilenko B.M."/>
            <person name="Davalos L.M."/>
            <person name="Corthals A.P."/>
            <person name="Power M.L."/>
            <person name="Jones G."/>
            <person name="Ransome R.D."/>
            <person name="Dechmann D.K.N."/>
            <person name="Locatelli A.G."/>
            <person name="Puechmaille S.J."/>
            <person name="Fedrigo O."/>
            <person name="Jarvis E.D."/>
            <person name="Hiller M."/>
            <person name="Vernes S.C."/>
            <person name="Myers E.W."/>
            <person name="Teeling E.C."/>
        </authorList>
    </citation>
    <scope>NUCLEOTIDE SEQUENCE [LARGE SCALE GENOMIC DNA]</scope>
    <source>
        <strain evidence="2">MMolMol1</strain>
        <tissue evidence="2">Muscle</tissue>
    </source>
</reference>
<proteinExistence type="predicted"/>
<evidence type="ECO:0000313" key="2">
    <source>
        <dbReference type="EMBL" id="KAF6407200.1"/>
    </source>
</evidence>
<comment type="caution">
    <text evidence="2">The sequence shown here is derived from an EMBL/GenBank/DDBJ whole genome shotgun (WGS) entry which is preliminary data.</text>
</comment>
<evidence type="ECO:0000256" key="1">
    <source>
        <dbReference type="SAM" id="MobiDB-lite"/>
    </source>
</evidence>
<organism evidence="2 3">
    <name type="scientific">Molossus molossus</name>
    <name type="common">Pallas' mastiff bat</name>
    <name type="synonym">Vespertilio molossus</name>
    <dbReference type="NCBI Taxonomy" id="27622"/>
    <lineage>
        <taxon>Eukaryota</taxon>
        <taxon>Metazoa</taxon>
        <taxon>Chordata</taxon>
        <taxon>Craniata</taxon>
        <taxon>Vertebrata</taxon>
        <taxon>Euteleostomi</taxon>
        <taxon>Mammalia</taxon>
        <taxon>Eutheria</taxon>
        <taxon>Laurasiatheria</taxon>
        <taxon>Chiroptera</taxon>
        <taxon>Yangochiroptera</taxon>
        <taxon>Molossidae</taxon>
        <taxon>Molossus</taxon>
    </lineage>
</organism>
<feature type="compositionally biased region" description="Polar residues" evidence="1">
    <location>
        <begin position="96"/>
        <end position="115"/>
    </location>
</feature>